<dbReference type="HOGENOM" id="CLU_384011_0_0_1"/>
<dbReference type="OMA" id="FRLYPNW"/>
<evidence type="ECO:0000256" key="1">
    <source>
        <dbReference type="ARBA" id="ARBA00022737"/>
    </source>
</evidence>
<evidence type="ECO:0000313" key="3">
    <source>
        <dbReference type="Proteomes" id="UP000002668"/>
    </source>
</evidence>
<dbReference type="EMBL" id="FP929127">
    <property type="protein sequence ID" value="CBX95202.1"/>
    <property type="molecule type" value="Genomic_DNA"/>
</dbReference>
<accession>E4ZWZ2</accession>
<sequence>MLRLPKLQWQLHSPRSTQLRTLRTGAEPIPKYIKVWNPAHVPESSSPQDVRISNVTNKASNSLGPSKSAVEAYSRGVGPGVRRVPLDQHCIPPLSLVLKAASSGPSPRSFYRVLWLAYQNARKTDPERLRRMRTHWWSLTWTVLKSGIEAAVGEESIQHRARLDELENDMRLFKIRLSYAVRSQQLMDMFVARREEKLAIREWEADHQTFLDSARQIFPAEHLEVGAKLFSLTGDLGRSLQLMDQLLNAYPGWDSSIIMHVFRAHASSKAGHDHKVAKILYSRLKERRGKNMNMDDYTSCFVGFLEARHLPYAQLVFQDMYNDIQLSGTSNVEMAKEVLTKLHMLYRLGTDISKTTSIALAALSTLPRVYHDHIFGDWIKAAVVYKAPEAAGQILDMMYDHGTQPRTFHFNMLLKTLFRTGERSDILKAENIGWQMIEETRKAHKKKARQTPDATKDVVRKTPVADVTTFALIIHHHALVSQWEHVDYLVRQLQEASIFPNANMMNVLIDNKCRQGFFADAWGIYKFLTRPPEGENGVFPDGATFRHLWKTLRLALGDQATRDDSDLPSPVELLKEMVHWWRATRRRPDAPEFLQGLAGSDKGAALNLILHCFSYKQDLVGSLVALHAMRQYFGLMPSYDATNIVHRQLAWIDMSHEPESISSQGSLSRSYTRRIKRILKIYHVLVQQRAMRLDLGTKGLKGLNDTEIADVRLNALSELVRVLLKRIYAPEVVEEMIEATKMAVGLPDLPTGDMTAWEVA</sequence>
<dbReference type="PANTHER" id="PTHR47942:SF63">
    <property type="entry name" value="PENTATRICOPEPTIDE REPEAT-CONTAINING PROTEIN"/>
    <property type="match status" value="1"/>
</dbReference>
<reference evidence="3" key="1">
    <citation type="journal article" date="2011" name="Nat. Commun.">
        <title>Effector diversification within compartments of the Leptosphaeria maculans genome affected by Repeat-Induced Point mutations.</title>
        <authorList>
            <person name="Rouxel T."/>
            <person name="Grandaubert J."/>
            <person name="Hane J.K."/>
            <person name="Hoede C."/>
            <person name="van de Wouw A.P."/>
            <person name="Couloux A."/>
            <person name="Dominguez V."/>
            <person name="Anthouard V."/>
            <person name="Bally P."/>
            <person name="Bourras S."/>
            <person name="Cozijnsen A.J."/>
            <person name="Ciuffetti L.M."/>
            <person name="Degrave A."/>
            <person name="Dilmaghani A."/>
            <person name="Duret L."/>
            <person name="Fudal I."/>
            <person name="Goodwin S.B."/>
            <person name="Gout L."/>
            <person name="Glaser N."/>
            <person name="Linglin J."/>
            <person name="Kema G.H.J."/>
            <person name="Lapalu N."/>
            <person name="Lawrence C.B."/>
            <person name="May K."/>
            <person name="Meyer M."/>
            <person name="Ollivier B."/>
            <person name="Poulain J."/>
            <person name="Schoch C.L."/>
            <person name="Simon A."/>
            <person name="Spatafora J.W."/>
            <person name="Stachowiak A."/>
            <person name="Turgeon B.G."/>
            <person name="Tyler B.M."/>
            <person name="Vincent D."/>
            <person name="Weissenbach J."/>
            <person name="Amselem J."/>
            <person name="Quesneville H."/>
            <person name="Oliver R.P."/>
            <person name="Wincker P."/>
            <person name="Balesdent M.-H."/>
            <person name="Howlett B.J."/>
        </authorList>
    </citation>
    <scope>NUCLEOTIDE SEQUENCE [LARGE SCALE GENOMIC DNA]</scope>
    <source>
        <strain evidence="3">JN3 / isolate v23.1.3 / race Av1-4-5-6-7-8</strain>
    </source>
</reference>
<name>E4ZWZ2_LEPMJ</name>
<dbReference type="InterPro" id="IPR011990">
    <property type="entry name" value="TPR-like_helical_dom_sf"/>
</dbReference>
<dbReference type="InterPro" id="IPR051222">
    <property type="entry name" value="PPR/CCM1_RNA-binding"/>
</dbReference>
<dbReference type="RefSeq" id="XP_003838681.1">
    <property type="nucleotide sequence ID" value="XM_003838633.1"/>
</dbReference>
<dbReference type="OrthoDB" id="185373at2759"/>
<gene>
    <name evidence="2" type="ORF">LEMA_P023540.1</name>
</gene>
<evidence type="ECO:0008006" key="4">
    <source>
        <dbReference type="Google" id="ProtNLM"/>
    </source>
</evidence>
<keyword evidence="3" id="KW-1185">Reference proteome</keyword>
<dbReference type="GeneID" id="13288683"/>
<dbReference type="Proteomes" id="UP000002668">
    <property type="component" value="Genome"/>
</dbReference>
<evidence type="ECO:0000313" key="2">
    <source>
        <dbReference type="EMBL" id="CBX95202.1"/>
    </source>
</evidence>
<dbReference type="AlphaFoldDB" id="E4ZWZ2"/>
<proteinExistence type="predicted"/>
<dbReference type="VEuPathDB" id="FungiDB:LEMA_P023540.1"/>
<dbReference type="PANTHER" id="PTHR47942">
    <property type="entry name" value="TETRATRICOPEPTIDE REPEAT (TPR)-LIKE SUPERFAMILY PROTEIN-RELATED"/>
    <property type="match status" value="1"/>
</dbReference>
<protein>
    <recommendedName>
        <fullName evidence="4">Pentatricopeptide repeat protein</fullName>
    </recommendedName>
</protein>
<organism evidence="3">
    <name type="scientific">Leptosphaeria maculans (strain JN3 / isolate v23.1.3 / race Av1-4-5-6-7-8)</name>
    <name type="common">Blackleg fungus</name>
    <name type="synonym">Phoma lingam</name>
    <dbReference type="NCBI Taxonomy" id="985895"/>
    <lineage>
        <taxon>Eukaryota</taxon>
        <taxon>Fungi</taxon>
        <taxon>Dikarya</taxon>
        <taxon>Ascomycota</taxon>
        <taxon>Pezizomycotina</taxon>
        <taxon>Dothideomycetes</taxon>
        <taxon>Pleosporomycetidae</taxon>
        <taxon>Pleosporales</taxon>
        <taxon>Pleosporineae</taxon>
        <taxon>Leptosphaeriaceae</taxon>
        <taxon>Plenodomus</taxon>
        <taxon>Plenodomus lingam/Leptosphaeria maculans species complex</taxon>
    </lineage>
</organism>
<keyword evidence="1" id="KW-0677">Repeat</keyword>
<dbReference type="Gene3D" id="1.25.40.10">
    <property type="entry name" value="Tetratricopeptide repeat domain"/>
    <property type="match status" value="1"/>
</dbReference>
<dbReference type="eggNOG" id="ENOG502S3E1">
    <property type="taxonomic scope" value="Eukaryota"/>
</dbReference>
<dbReference type="InParanoid" id="E4ZWZ2"/>